<organism evidence="2 3">
    <name type="scientific">Candidatus Burkholderia pumila</name>
    <dbReference type="NCBI Taxonomy" id="1090375"/>
    <lineage>
        <taxon>Bacteria</taxon>
        <taxon>Pseudomonadati</taxon>
        <taxon>Pseudomonadota</taxon>
        <taxon>Betaproteobacteria</taxon>
        <taxon>Burkholderiales</taxon>
        <taxon>Burkholderiaceae</taxon>
        <taxon>Burkholderia</taxon>
    </lineage>
</organism>
<feature type="region of interest" description="Disordered" evidence="1">
    <location>
        <begin position="59"/>
        <end position="79"/>
    </location>
</feature>
<evidence type="ECO:0000313" key="3">
    <source>
        <dbReference type="Proteomes" id="UP000242951"/>
    </source>
</evidence>
<comment type="caution">
    <text evidence="2">The sequence shown here is derived from an EMBL/GenBank/DDBJ whole genome shotgun (WGS) entry which is preliminary data.</text>
</comment>
<proteinExistence type="predicted"/>
<gene>
    <name evidence="2" type="ORF">BPMI_03874</name>
</gene>
<accession>A0ABR5HNJ1</accession>
<evidence type="ECO:0000256" key="1">
    <source>
        <dbReference type="SAM" id="MobiDB-lite"/>
    </source>
</evidence>
<reference evidence="2 3" key="1">
    <citation type="submission" date="2015-06" db="EMBL/GenBank/DDBJ databases">
        <title>Comparative genomics of Burkholderia leaf nodule symbionts.</title>
        <authorList>
            <person name="Carlier A."/>
            <person name="Eberl L."/>
            <person name="Pinto-Carbo M."/>
        </authorList>
    </citation>
    <scope>NUCLEOTIDE SEQUENCE [LARGE SCALE GENOMIC DNA]</scope>
    <source>
        <strain evidence="2 3">UZHbot3</strain>
    </source>
</reference>
<dbReference type="EMBL" id="LELG01000028">
    <property type="protein sequence ID" value="KMQ80904.1"/>
    <property type="molecule type" value="Genomic_DNA"/>
</dbReference>
<dbReference type="Proteomes" id="UP000242951">
    <property type="component" value="Unassembled WGS sequence"/>
</dbReference>
<keyword evidence="3" id="KW-1185">Reference proteome</keyword>
<protein>
    <submittedName>
        <fullName evidence="2">Uncharacterized protein</fullName>
    </submittedName>
</protein>
<name>A0ABR5HNJ1_9BURK</name>
<evidence type="ECO:0000313" key="2">
    <source>
        <dbReference type="EMBL" id="KMQ80904.1"/>
    </source>
</evidence>
<sequence>MTKPFPRSIMPTDEEDETINRGIALDPDTYEELSAEDIRKMRPFVRRIGKSLDCLEADISAQPGASPSAQTRAASPHLP</sequence>
<feature type="compositionally biased region" description="Polar residues" evidence="1">
    <location>
        <begin position="63"/>
        <end position="73"/>
    </location>
</feature>